<dbReference type="SUPFAM" id="SSF56935">
    <property type="entry name" value="Porins"/>
    <property type="match status" value="1"/>
</dbReference>
<accession>A0A1G7F583</accession>
<evidence type="ECO:0008006" key="3">
    <source>
        <dbReference type="Google" id="ProtNLM"/>
    </source>
</evidence>
<evidence type="ECO:0000313" key="2">
    <source>
        <dbReference type="Proteomes" id="UP000183685"/>
    </source>
</evidence>
<dbReference type="Proteomes" id="UP000183685">
    <property type="component" value="Unassembled WGS sequence"/>
</dbReference>
<dbReference type="AlphaFoldDB" id="A0A1G7F583"/>
<proteinExistence type="predicted"/>
<dbReference type="Pfam" id="PF06980">
    <property type="entry name" value="DUF1302"/>
    <property type="match status" value="1"/>
</dbReference>
<sequence length="445" mass="49746">MFLPTPPSYRHLMAASAIIVGAALPARAELFDNLEFSGIFETHTALAFKGTELQTSQFSLTPELSFDISPTMRFTLIGRLRGDLKDRLEPGAPSNFSRTTFNDRLFLGDQLDAEIREAYIDTEIGSSYLRLGKQQIVWGQADGLKVLDILNPQSFREFILPEFEDSRIPLWSVNAEIPIGELTLQLVWIPDTTYDDIPDQGSTFAFTSPLMVPQAPVGVPITFARTNKPSKVISDSDVGVKLSAFLDGWDLSLNYAYHYFDRPVVRRFITGEGVAIHQDYMRSHLIGGTFSNVFGDFTLRGELGYATNRYFQTDDIGDLDGVVRSNDFSYVLGLDYSGITDWFLSAQVFQSFLSNHEPDMIRGSVDTSITFLARRNFMNEALTAEALLIQSLSDGDGLLQLAVTYEWKSNVRLKAGADIFYGKKRGLFGQFREADRLTAGIEVAF</sequence>
<dbReference type="EMBL" id="FNAK01000009">
    <property type="protein sequence ID" value="SDE70916.1"/>
    <property type="molecule type" value="Genomic_DNA"/>
</dbReference>
<name>A0A1G7F583_9PROT</name>
<organism evidence="1 2">
    <name type="scientific">Kordiimonas lacus</name>
    <dbReference type="NCBI Taxonomy" id="637679"/>
    <lineage>
        <taxon>Bacteria</taxon>
        <taxon>Pseudomonadati</taxon>
        <taxon>Pseudomonadota</taxon>
        <taxon>Alphaproteobacteria</taxon>
        <taxon>Kordiimonadales</taxon>
        <taxon>Kordiimonadaceae</taxon>
        <taxon>Kordiimonas</taxon>
    </lineage>
</organism>
<reference evidence="1 2" key="1">
    <citation type="submission" date="2016-10" db="EMBL/GenBank/DDBJ databases">
        <authorList>
            <person name="de Groot N.N."/>
        </authorList>
    </citation>
    <scope>NUCLEOTIDE SEQUENCE [LARGE SCALE GENOMIC DNA]</scope>
    <source>
        <strain evidence="1 2">CGMCC 1.9109</strain>
    </source>
</reference>
<dbReference type="STRING" id="637679.GCA_001550055_01590"/>
<keyword evidence="2" id="KW-1185">Reference proteome</keyword>
<protein>
    <recommendedName>
        <fullName evidence="3">Porin</fullName>
    </recommendedName>
</protein>
<dbReference type="InterPro" id="IPR010727">
    <property type="entry name" value="DUF1302"/>
</dbReference>
<gene>
    <name evidence="1" type="ORF">SAMN04488071_3618</name>
</gene>
<evidence type="ECO:0000313" key="1">
    <source>
        <dbReference type="EMBL" id="SDE70916.1"/>
    </source>
</evidence>